<evidence type="ECO:0000256" key="1">
    <source>
        <dbReference type="SAM" id="MobiDB-lite"/>
    </source>
</evidence>
<organism evidence="3 4">
    <name type="scientific">Austropuccinia psidii MF-1</name>
    <dbReference type="NCBI Taxonomy" id="1389203"/>
    <lineage>
        <taxon>Eukaryota</taxon>
        <taxon>Fungi</taxon>
        <taxon>Dikarya</taxon>
        <taxon>Basidiomycota</taxon>
        <taxon>Pucciniomycotina</taxon>
        <taxon>Pucciniomycetes</taxon>
        <taxon>Pucciniales</taxon>
        <taxon>Sphaerophragmiaceae</taxon>
        <taxon>Austropuccinia</taxon>
    </lineage>
</organism>
<keyword evidence="4" id="KW-1185">Reference proteome</keyword>
<feature type="domain" description="Retrotransposon gag" evidence="2">
    <location>
        <begin position="185"/>
        <end position="254"/>
    </location>
</feature>
<reference evidence="3" key="1">
    <citation type="submission" date="2021-03" db="EMBL/GenBank/DDBJ databases">
        <title>Draft genome sequence of rust myrtle Austropuccinia psidii MF-1, a brazilian biotype.</title>
        <authorList>
            <person name="Quecine M.C."/>
            <person name="Pachon D.M.R."/>
            <person name="Bonatelli M.L."/>
            <person name="Correr F.H."/>
            <person name="Franceschini L.M."/>
            <person name="Leite T.F."/>
            <person name="Margarido G.R.A."/>
            <person name="Almeida C.A."/>
            <person name="Ferrarezi J.A."/>
            <person name="Labate C.A."/>
        </authorList>
    </citation>
    <scope>NUCLEOTIDE SEQUENCE</scope>
    <source>
        <strain evidence="3">MF-1</strain>
    </source>
</reference>
<evidence type="ECO:0000313" key="3">
    <source>
        <dbReference type="EMBL" id="MBW0499211.1"/>
    </source>
</evidence>
<dbReference type="AlphaFoldDB" id="A0A9Q3HC27"/>
<accession>A0A9Q3HC27</accession>
<feature type="compositionally biased region" description="Basic residues" evidence="1">
    <location>
        <begin position="317"/>
        <end position="331"/>
    </location>
</feature>
<sequence length="395" mass="44206">MPVQHSPPAKNTRSQINPAVITPTARVPLDRTPSVHQLSANLDRGPHMEGAAPSQRGGMKSRRSRSFSGLLGGYPGKSEGARARLGEVEEEEEEESEEEEDSGETEVADALANAPEAPQGSNLAPTNQPLVSQSDPSLLKIMEQMATIMGHLSQEEAPRDNSKAPAFKTSSMKAPDFFDDPSYLLNNWKLFETQLFTLFGDPNEVRKDEKELDNLRMKESGHVSLYIADFRSLMSRIGDWGERAYIHVYRRGLASRLLDQLASYPGNSDTLQELMDITLELDTRYHERQKEKGSHQEKKPPVTGSNSSRPPQDSSSKRPHHKKNKKCKKFQASKDKPHYALLNKDNQLISSEKERRIKEGLCTYFGGKHPVEKCFKRLQNKPGSSRGFPSKQGKA</sequence>
<dbReference type="InterPro" id="IPR032567">
    <property type="entry name" value="RTL1-rel"/>
</dbReference>
<feature type="region of interest" description="Disordered" evidence="1">
    <location>
        <begin position="287"/>
        <end position="351"/>
    </location>
</feature>
<dbReference type="InterPro" id="IPR005162">
    <property type="entry name" value="Retrotrans_gag_dom"/>
</dbReference>
<dbReference type="PANTHER" id="PTHR15503">
    <property type="entry name" value="LDOC1 RELATED"/>
    <property type="match status" value="1"/>
</dbReference>
<gene>
    <name evidence="3" type="ORF">O181_038926</name>
</gene>
<feature type="region of interest" description="Disordered" evidence="1">
    <location>
        <begin position="1"/>
        <end position="107"/>
    </location>
</feature>
<proteinExistence type="predicted"/>
<dbReference type="Pfam" id="PF03732">
    <property type="entry name" value="Retrotrans_gag"/>
    <property type="match status" value="1"/>
</dbReference>
<dbReference type="OrthoDB" id="5552562at2759"/>
<protein>
    <recommendedName>
        <fullName evidence="2">Retrotransposon gag domain-containing protein</fullName>
    </recommendedName>
</protein>
<feature type="compositionally biased region" description="Low complexity" evidence="1">
    <location>
        <begin position="305"/>
        <end position="314"/>
    </location>
</feature>
<feature type="compositionally biased region" description="Acidic residues" evidence="1">
    <location>
        <begin position="88"/>
        <end position="107"/>
    </location>
</feature>
<evidence type="ECO:0000259" key="2">
    <source>
        <dbReference type="Pfam" id="PF03732"/>
    </source>
</evidence>
<dbReference type="EMBL" id="AVOT02015152">
    <property type="protein sequence ID" value="MBW0499211.1"/>
    <property type="molecule type" value="Genomic_DNA"/>
</dbReference>
<feature type="region of interest" description="Disordered" evidence="1">
    <location>
        <begin position="376"/>
        <end position="395"/>
    </location>
</feature>
<evidence type="ECO:0000313" key="4">
    <source>
        <dbReference type="Proteomes" id="UP000765509"/>
    </source>
</evidence>
<feature type="compositionally biased region" description="Basic and acidic residues" evidence="1">
    <location>
        <begin position="287"/>
        <end position="300"/>
    </location>
</feature>
<comment type="caution">
    <text evidence="3">The sequence shown here is derived from an EMBL/GenBank/DDBJ whole genome shotgun (WGS) entry which is preliminary data.</text>
</comment>
<dbReference type="PANTHER" id="PTHR15503:SF22">
    <property type="entry name" value="TRANSPOSON TY3-I GAG POLYPROTEIN"/>
    <property type="match status" value="1"/>
</dbReference>
<name>A0A9Q3HC27_9BASI</name>
<dbReference type="Proteomes" id="UP000765509">
    <property type="component" value="Unassembled WGS sequence"/>
</dbReference>